<keyword evidence="4 7" id="KW-0812">Transmembrane</keyword>
<dbReference type="Proteomes" id="UP000075531">
    <property type="component" value="Unassembled WGS sequence"/>
</dbReference>
<sequence length="167" mass="17605">MKSNKKGYKSLPSTNKKNKDIKVNDVIITSCASVVLPIAIILGAYVIMHGHLSPGGGFQGGVLIAGAVAILYVAYGSDGVRKLFNITRLKASESMGALGFIFIASLGLIYGVSGYRFFANTISKGTPGTLFSSGTIFWMNFAVGYKVLTGIGALILIMVSTLNSNKE</sequence>
<evidence type="ECO:0000313" key="10">
    <source>
        <dbReference type="Proteomes" id="UP000075531"/>
    </source>
</evidence>
<dbReference type="Pfam" id="PF04039">
    <property type="entry name" value="MnhB"/>
    <property type="match status" value="1"/>
</dbReference>
<dbReference type="GO" id="GO:0005886">
    <property type="term" value="C:plasma membrane"/>
    <property type="evidence" value="ECO:0007669"/>
    <property type="project" value="UniProtKB-SubCell"/>
</dbReference>
<evidence type="ECO:0000256" key="5">
    <source>
        <dbReference type="ARBA" id="ARBA00022989"/>
    </source>
</evidence>
<comment type="similarity">
    <text evidence="2">Belongs to the CPA3 antiporters (TC 2.A.63) subunit B family.</text>
</comment>
<name>A0A151B6W2_9CLOT</name>
<feature type="transmembrane region" description="Helical" evidence="7">
    <location>
        <begin position="96"/>
        <end position="118"/>
    </location>
</feature>
<gene>
    <name evidence="9" type="primary">mrpB</name>
    <name evidence="9" type="ORF">CLTEP_00320</name>
</gene>
<dbReference type="OrthoDB" id="9798859at2"/>
<evidence type="ECO:0000256" key="2">
    <source>
        <dbReference type="ARBA" id="ARBA00009425"/>
    </source>
</evidence>
<proteinExistence type="inferred from homology"/>
<feature type="domain" description="Na+/H+ antiporter MnhB subunit-related protein" evidence="8">
    <location>
        <begin position="28"/>
        <end position="151"/>
    </location>
</feature>
<comment type="subcellular location">
    <subcellularLocation>
        <location evidence="1">Cell membrane</location>
        <topology evidence="1">Multi-pass membrane protein</topology>
    </subcellularLocation>
</comment>
<dbReference type="AlphaFoldDB" id="A0A151B6W2"/>
<feature type="transmembrane region" description="Helical" evidence="7">
    <location>
        <begin position="58"/>
        <end position="75"/>
    </location>
</feature>
<comment type="caution">
    <text evidence="9">The sequence shown here is derived from an EMBL/GenBank/DDBJ whole genome shotgun (WGS) entry which is preliminary data.</text>
</comment>
<protein>
    <submittedName>
        <fullName evidence="9">Na(+)/H(+) antiporter subunit B</fullName>
    </submittedName>
</protein>
<dbReference type="PANTHER" id="PTHR33932">
    <property type="entry name" value="NA(+)/H(+) ANTIPORTER SUBUNIT B"/>
    <property type="match status" value="1"/>
</dbReference>
<dbReference type="RefSeq" id="WP_084364476.1">
    <property type="nucleotide sequence ID" value="NZ_LTBA01000001.1"/>
</dbReference>
<dbReference type="NCBIfam" id="NF006248">
    <property type="entry name" value="PRK08386.1"/>
    <property type="match status" value="1"/>
</dbReference>
<keyword evidence="6 7" id="KW-0472">Membrane</keyword>
<evidence type="ECO:0000256" key="1">
    <source>
        <dbReference type="ARBA" id="ARBA00004651"/>
    </source>
</evidence>
<keyword evidence="3" id="KW-1003">Cell membrane</keyword>
<feature type="transmembrane region" description="Helical" evidence="7">
    <location>
        <begin position="138"/>
        <end position="159"/>
    </location>
</feature>
<dbReference type="InterPro" id="IPR050622">
    <property type="entry name" value="CPA3_antiporter_subunitB"/>
</dbReference>
<accession>A0A151B6W2</accession>
<organism evidence="9 10">
    <name type="scientific">Clostridium tepidiprofundi DSM 19306</name>
    <dbReference type="NCBI Taxonomy" id="1121338"/>
    <lineage>
        <taxon>Bacteria</taxon>
        <taxon>Bacillati</taxon>
        <taxon>Bacillota</taxon>
        <taxon>Clostridia</taxon>
        <taxon>Eubacteriales</taxon>
        <taxon>Clostridiaceae</taxon>
        <taxon>Clostridium</taxon>
    </lineage>
</organism>
<evidence type="ECO:0000256" key="4">
    <source>
        <dbReference type="ARBA" id="ARBA00022692"/>
    </source>
</evidence>
<evidence type="ECO:0000256" key="3">
    <source>
        <dbReference type="ARBA" id="ARBA00022475"/>
    </source>
</evidence>
<dbReference type="EMBL" id="LTBA01000001">
    <property type="protein sequence ID" value="KYH35639.1"/>
    <property type="molecule type" value="Genomic_DNA"/>
</dbReference>
<evidence type="ECO:0000256" key="6">
    <source>
        <dbReference type="ARBA" id="ARBA00023136"/>
    </source>
</evidence>
<keyword evidence="5 7" id="KW-1133">Transmembrane helix</keyword>
<feature type="transmembrane region" description="Helical" evidence="7">
    <location>
        <begin position="26"/>
        <end position="46"/>
    </location>
</feature>
<evidence type="ECO:0000259" key="8">
    <source>
        <dbReference type="Pfam" id="PF04039"/>
    </source>
</evidence>
<dbReference type="InterPro" id="IPR007182">
    <property type="entry name" value="MnhB"/>
</dbReference>
<keyword evidence="10" id="KW-1185">Reference proteome</keyword>
<evidence type="ECO:0000256" key="7">
    <source>
        <dbReference type="SAM" id="Phobius"/>
    </source>
</evidence>
<dbReference type="PANTHER" id="PTHR33932:SF4">
    <property type="entry name" value="NA(+)_H(+) ANTIPORTER SUBUNIT B"/>
    <property type="match status" value="1"/>
</dbReference>
<evidence type="ECO:0000313" key="9">
    <source>
        <dbReference type="EMBL" id="KYH35639.1"/>
    </source>
</evidence>
<dbReference type="PATRIC" id="fig|1121338.3.peg.33"/>
<reference evidence="9 10" key="1">
    <citation type="submission" date="2016-02" db="EMBL/GenBank/DDBJ databases">
        <title>Genome sequence of Clostridium tepidiprofundi DSM 19306.</title>
        <authorList>
            <person name="Poehlein A."/>
            <person name="Daniel R."/>
        </authorList>
    </citation>
    <scope>NUCLEOTIDE SEQUENCE [LARGE SCALE GENOMIC DNA]</scope>
    <source>
        <strain evidence="9 10">DSM 19306</strain>
    </source>
</reference>
<dbReference type="STRING" id="1121338.CLTEP_00320"/>